<evidence type="ECO:0000256" key="2">
    <source>
        <dbReference type="ARBA" id="ARBA00022771"/>
    </source>
</evidence>
<dbReference type="GO" id="GO:0008270">
    <property type="term" value="F:zinc ion binding"/>
    <property type="evidence" value="ECO:0007669"/>
    <property type="project" value="UniProtKB-KW"/>
</dbReference>
<reference evidence="7 8" key="1">
    <citation type="journal article" date="2018" name="Sci. Rep.">
        <title>Raphidocelis subcapitata (=Pseudokirchneriella subcapitata) provides an insight into genome evolution and environmental adaptations in the Sphaeropleales.</title>
        <authorList>
            <person name="Suzuki S."/>
            <person name="Yamaguchi H."/>
            <person name="Nakajima N."/>
            <person name="Kawachi M."/>
        </authorList>
    </citation>
    <scope>NUCLEOTIDE SEQUENCE [LARGE SCALE GENOMIC DNA]</scope>
    <source>
        <strain evidence="7 8">NIES-35</strain>
    </source>
</reference>
<feature type="region of interest" description="Disordered" evidence="5">
    <location>
        <begin position="644"/>
        <end position="682"/>
    </location>
</feature>
<evidence type="ECO:0000259" key="6">
    <source>
        <dbReference type="PROSITE" id="PS50865"/>
    </source>
</evidence>
<dbReference type="SUPFAM" id="SSF144232">
    <property type="entry name" value="HIT/MYND zinc finger-like"/>
    <property type="match status" value="1"/>
</dbReference>
<evidence type="ECO:0000256" key="3">
    <source>
        <dbReference type="ARBA" id="ARBA00022833"/>
    </source>
</evidence>
<dbReference type="InterPro" id="IPR002893">
    <property type="entry name" value="Znf_MYND"/>
</dbReference>
<evidence type="ECO:0000256" key="1">
    <source>
        <dbReference type="ARBA" id="ARBA00022723"/>
    </source>
</evidence>
<gene>
    <name evidence="7" type="ORF">Rsub_03385</name>
</gene>
<sequence>MAETAAVAAAALRRQCLASELQLLGAALRGQAQSPGLPPEVQELASSWDVRARAVLDAAGSAEGGLQGVAATAVAELLQPLLGGAFAAACPELCEAAIKAASTIMSQCCSTEGLPSLFGPVAVSLVGLVLNEQLSWQTRNAAAEPLAELSQPGCAAALLAAPGAEGAVEALIAAAQGEGGRGADLRGIVFAVLALLAGTDARAAERVGSVEAALLPAAVERLLAFAADVMAPYSFGPVRLLEALTRAASDAVCARALAVPGLANAAVGLLMALAAAEAAALQDAWQHEEMEERSLSVLSNVMAGAPSICATACDALTSRGALPRVVALLGSASEATRMRASCVLALFVREEEGAVALLEVPRAASELAAALRRAYAAGEDPAMTHGGQRVAAGLARAAAAEGSAGSLLGALAGLIVASVAEGRAGSPDLDTRWRMCVGGAAVLKDMFLASMAAAEQLRLLRRAPRLAEACVRALERWVEIGGSDERLEVATHLAFVLAALAGFGLSQIGRGGFELPAATADTAAARMALRAAPGMAGTLQRLLDWHQRQHPETEHFINVEVMGALWLLRLPEVGVSAAAPPAPAAAAAAVASAAAAVAVPAPASAAPATSTETGLALTPPTAALAQAPAVAAAAPRLAAAAGGRSAAAQPPVPEAGSRGSRADVASSSSGDRGGGSSSGGSCGAEAAERPRACGACGRSAAEVALLRCVGCKARHYCGDACAKADWSAHRAACKAARRAASKPG</sequence>
<comment type="caution">
    <text evidence="7">The sequence shown here is derived from an EMBL/GenBank/DDBJ whole genome shotgun (WGS) entry which is preliminary data.</text>
</comment>
<dbReference type="STRING" id="307507.A0A2V0NUA3"/>
<name>A0A2V0NUA3_9CHLO</name>
<dbReference type="PROSITE" id="PS01360">
    <property type="entry name" value="ZF_MYND_1"/>
    <property type="match status" value="1"/>
</dbReference>
<protein>
    <recommendedName>
        <fullName evidence="6">MYND-type domain-containing protein</fullName>
    </recommendedName>
</protein>
<evidence type="ECO:0000256" key="5">
    <source>
        <dbReference type="SAM" id="MobiDB-lite"/>
    </source>
</evidence>
<organism evidence="7 8">
    <name type="scientific">Raphidocelis subcapitata</name>
    <dbReference type="NCBI Taxonomy" id="307507"/>
    <lineage>
        <taxon>Eukaryota</taxon>
        <taxon>Viridiplantae</taxon>
        <taxon>Chlorophyta</taxon>
        <taxon>core chlorophytes</taxon>
        <taxon>Chlorophyceae</taxon>
        <taxon>CS clade</taxon>
        <taxon>Sphaeropleales</taxon>
        <taxon>Selenastraceae</taxon>
        <taxon>Raphidocelis</taxon>
    </lineage>
</organism>
<keyword evidence="2 4" id="KW-0863">Zinc-finger</keyword>
<feature type="compositionally biased region" description="Gly residues" evidence="5">
    <location>
        <begin position="671"/>
        <end position="682"/>
    </location>
</feature>
<keyword evidence="1" id="KW-0479">Metal-binding</keyword>
<dbReference type="Proteomes" id="UP000247498">
    <property type="component" value="Unassembled WGS sequence"/>
</dbReference>
<dbReference type="Gene3D" id="6.10.140.2220">
    <property type="match status" value="1"/>
</dbReference>
<accession>A0A2V0NUA3</accession>
<dbReference type="Pfam" id="PF01753">
    <property type="entry name" value="zf-MYND"/>
    <property type="match status" value="1"/>
</dbReference>
<dbReference type="SUPFAM" id="SSF48371">
    <property type="entry name" value="ARM repeat"/>
    <property type="match status" value="1"/>
</dbReference>
<proteinExistence type="predicted"/>
<dbReference type="OrthoDB" id="537460at2759"/>
<keyword evidence="3" id="KW-0862">Zinc</keyword>
<evidence type="ECO:0000256" key="4">
    <source>
        <dbReference type="PROSITE-ProRule" id="PRU00134"/>
    </source>
</evidence>
<dbReference type="PROSITE" id="PS50865">
    <property type="entry name" value="ZF_MYND_2"/>
    <property type="match status" value="1"/>
</dbReference>
<dbReference type="InterPro" id="IPR016024">
    <property type="entry name" value="ARM-type_fold"/>
</dbReference>
<dbReference type="InParanoid" id="A0A2V0NUA3"/>
<evidence type="ECO:0000313" key="8">
    <source>
        <dbReference type="Proteomes" id="UP000247498"/>
    </source>
</evidence>
<feature type="compositionally biased region" description="Low complexity" evidence="5">
    <location>
        <begin position="644"/>
        <end position="670"/>
    </location>
</feature>
<feature type="domain" description="MYND-type" evidence="6">
    <location>
        <begin position="693"/>
        <end position="733"/>
    </location>
</feature>
<evidence type="ECO:0000313" key="7">
    <source>
        <dbReference type="EMBL" id="GBF90252.1"/>
    </source>
</evidence>
<keyword evidence="8" id="KW-1185">Reference proteome</keyword>
<dbReference type="EMBL" id="BDRX01000015">
    <property type="protein sequence ID" value="GBF90252.1"/>
    <property type="molecule type" value="Genomic_DNA"/>
</dbReference>
<dbReference type="AlphaFoldDB" id="A0A2V0NUA3"/>